<evidence type="ECO:0000313" key="2">
    <source>
        <dbReference type="Proteomes" id="UP000186102"/>
    </source>
</evidence>
<dbReference type="STRING" id="1888891.DSOL_2387"/>
<reference evidence="1 2" key="1">
    <citation type="submission" date="2016-09" db="EMBL/GenBank/DDBJ databases">
        <title>Complete genome of Desulfosporosinus sp. OL.</title>
        <authorList>
            <person name="Mardanov A."/>
            <person name="Beletsky A."/>
            <person name="Panova A."/>
            <person name="Karnachuk O."/>
            <person name="Ravin N."/>
        </authorList>
    </citation>
    <scope>NUCLEOTIDE SEQUENCE [LARGE SCALE GENOMIC DNA]</scope>
    <source>
        <strain evidence="1 2">OL</strain>
    </source>
</reference>
<accession>A0A1Q8QWI5</accession>
<proteinExistence type="predicted"/>
<evidence type="ECO:0008006" key="3">
    <source>
        <dbReference type="Google" id="ProtNLM"/>
    </source>
</evidence>
<dbReference type="AlphaFoldDB" id="A0A1Q8QWI5"/>
<dbReference type="EMBL" id="MLBF01000015">
    <property type="protein sequence ID" value="OLN31699.1"/>
    <property type="molecule type" value="Genomic_DNA"/>
</dbReference>
<keyword evidence="2" id="KW-1185">Reference proteome</keyword>
<sequence>MSTLQDVKVFPLRESERFENLCLDIWKRKINDQHIQRNGRRGQEQHGVDIFGRRDGSMNWVGIQCKVKSMGDRLTETEVEEEIRKAMTFNPRLSEYIFATTAPRDQRLQEFVRQKTVDHLNQGLFIVNVVFWDDIELDLAEDNNLDICYKYYKDFFIDVKNFGNTIGKLIAIEIGVGDSPDTHYELIVGKIPRRSQDEDYFGLNYYKGSNYIVNLNEKTFDTFPVPCYPSDLEHVFRFNRDAKIISEWINRINLEDLVYGSEVNYQSTITYEEYIKLGV</sequence>
<dbReference type="RefSeq" id="WP_075365005.1">
    <property type="nucleotide sequence ID" value="NZ_MLBF01000015.1"/>
</dbReference>
<comment type="caution">
    <text evidence="1">The sequence shown here is derived from an EMBL/GenBank/DDBJ whole genome shotgun (WGS) entry which is preliminary data.</text>
</comment>
<protein>
    <recommendedName>
        <fullName evidence="3">Mrr-like domain-containing protein</fullName>
    </recommendedName>
</protein>
<gene>
    <name evidence="1" type="ORF">DSOL_2387</name>
</gene>
<dbReference type="Proteomes" id="UP000186102">
    <property type="component" value="Unassembled WGS sequence"/>
</dbReference>
<organism evidence="1 2">
    <name type="scientific">Desulfosporosinus metallidurans</name>
    <dbReference type="NCBI Taxonomy" id="1888891"/>
    <lineage>
        <taxon>Bacteria</taxon>
        <taxon>Bacillati</taxon>
        <taxon>Bacillota</taxon>
        <taxon>Clostridia</taxon>
        <taxon>Eubacteriales</taxon>
        <taxon>Desulfitobacteriaceae</taxon>
        <taxon>Desulfosporosinus</taxon>
    </lineage>
</organism>
<name>A0A1Q8QWI5_9FIRM</name>
<evidence type="ECO:0000313" key="1">
    <source>
        <dbReference type="EMBL" id="OLN31699.1"/>
    </source>
</evidence>